<organism evidence="2">
    <name type="scientific">Trepomonas sp. PC1</name>
    <dbReference type="NCBI Taxonomy" id="1076344"/>
    <lineage>
        <taxon>Eukaryota</taxon>
        <taxon>Metamonada</taxon>
        <taxon>Diplomonadida</taxon>
        <taxon>Hexamitidae</taxon>
        <taxon>Hexamitinae</taxon>
        <taxon>Trepomonas</taxon>
    </lineage>
</organism>
<dbReference type="InterPro" id="IPR010140">
    <property type="entry name" value="Histidinol_P_phosphatase_HisJ"/>
</dbReference>
<feature type="non-terminal residue" evidence="2">
    <location>
        <position position="1"/>
    </location>
</feature>
<dbReference type="InterPro" id="IPR016195">
    <property type="entry name" value="Pol/histidinol_Pase-like"/>
</dbReference>
<dbReference type="GO" id="GO:0005737">
    <property type="term" value="C:cytoplasm"/>
    <property type="evidence" value="ECO:0007669"/>
    <property type="project" value="TreeGrafter"/>
</dbReference>
<evidence type="ECO:0000313" key="2">
    <source>
        <dbReference type="EMBL" id="JAP96151.1"/>
    </source>
</evidence>
<protein>
    <submittedName>
        <fullName evidence="2">Histidinol phosphate phosphatase HisJ family protein</fullName>
    </submittedName>
</protein>
<dbReference type="GO" id="GO:0000105">
    <property type="term" value="P:L-histidine biosynthetic process"/>
    <property type="evidence" value="ECO:0007669"/>
    <property type="project" value="InterPro"/>
</dbReference>
<dbReference type="AlphaFoldDB" id="A0A146KL71"/>
<sequence length="291" mass="34760">HNHTYLCKHAQMVDPCALAKIYSLKNFKYAVFCDHNPFEGDDFDIIHRMDFRQFEQFNELYQKHQLYCHELDLIPLKYMEVDWAVLDNDRTVNFVSQNLQDFDCVMGSIHFNDEWEMEVMKNQSGQEFFEFFQQQFLKMVDSKLFQVATHFDFFRVYAQKTKMFGKSFIDKFSVQTIAKRADQIVIEINTGASKFQKQINYEIEFFPNREVIKELAALNCKFTVGSDAHKLELVAGKFKQVYEFLLEIGVEELYYFVKKERMSYKVRDALERLREVEQGQVEQVALEFKIQ</sequence>
<evidence type="ECO:0000256" key="1">
    <source>
        <dbReference type="ARBA" id="ARBA00022801"/>
    </source>
</evidence>
<gene>
    <name evidence="2" type="ORF">TPC1_10608</name>
</gene>
<dbReference type="EMBL" id="GDID01000455">
    <property type="protein sequence ID" value="JAP96151.1"/>
    <property type="molecule type" value="Transcribed_RNA"/>
</dbReference>
<keyword evidence="1" id="KW-0378">Hydrolase</keyword>
<dbReference type="SUPFAM" id="SSF89550">
    <property type="entry name" value="PHP domain-like"/>
    <property type="match status" value="1"/>
</dbReference>
<dbReference type="Gene3D" id="3.20.20.140">
    <property type="entry name" value="Metal-dependent hydrolases"/>
    <property type="match status" value="1"/>
</dbReference>
<dbReference type="PANTHER" id="PTHR21039:SF0">
    <property type="entry name" value="HISTIDINOL-PHOSPHATASE"/>
    <property type="match status" value="1"/>
</dbReference>
<accession>A0A146KL71</accession>
<dbReference type="PANTHER" id="PTHR21039">
    <property type="entry name" value="HISTIDINOL PHOSPHATASE-RELATED"/>
    <property type="match status" value="1"/>
</dbReference>
<reference evidence="2" key="1">
    <citation type="submission" date="2015-07" db="EMBL/GenBank/DDBJ databases">
        <title>Adaptation to a free-living lifestyle via gene acquisitions in the diplomonad Trepomonas sp. PC1.</title>
        <authorList>
            <person name="Xu F."/>
            <person name="Jerlstrom-Hultqvist J."/>
            <person name="Kolisko M."/>
            <person name="Simpson A.G.B."/>
            <person name="Roger A.J."/>
            <person name="Svard S.G."/>
            <person name="Andersson J.O."/>
        </authorList>
    </citation>
    <scope>NUCLEOTIDE SEQUENCE</scope>
    <source>
        <strain evidence="2">PC1</strain>
    </source>
</reference>
<dbReference type="GO" id="GO:0004401">
    <property type="term" value="F:histidinol-phosphatase activity"/>
    <property type="evidence" value="ECO:0007669"/>
    <property type="project" value="InterPro"/>
</dbReference>
<proteinExistence type="predicted"/>
<name>A0A146KL71_9EUKA</name>